<dbReference type="CDD" id="cd10448">
    <property type="entry name" value="GIY-YIG_unchar_3"/>
    <property type="match status" value="1"/>
</dbReference>
<dbReference type="Proteomes" id="UP001229244">
    <property type="component" value="Unassembled WGS sequence"/>
</dbReference>
<proteinExistence type="inferred from homology"/>
<dbReference type="InterPro" id="IPR000305">
    <property type="entry name" value="GIY-YIG_endonuc"/>
</dbReference>
<dbReference type="Pfam" id="PF01541">
    <property type="entry name" value="GIY-YIG"/>
    <property type="match status" value="1"/>
</dbReference>
<keyword evidence="4" id="KW-1185">Reference proteome</keyword>
<keyword evidence="3" id="KW-0378">Hydrolase</keyword>
<dbReference type="GO" id="GO:0004519">
    <property type="term" value="F:endonuclease activity"/>
    <property type="evidence" value="ECO:0007669"/>
    <property type="project" value="UniProtKB-KW"/>
</dbReference>
<keyword evidence="3" id="KW-0540">Nuclease</keyword>
<comment type="similarity">
    <text evidence="1">Belongs to the UPF0213 family.</text>
</comment>
<dbReference type="Gene3D" id="3.40.1440.10">
    <property type="entry name" value="GIY-YIG endonuclease"/>
    <property type="match status" value="1"/>
</dbReference>
<dbReference type="RefSeq" id="WP_306884915.1">
    <property type="nucleotide sequence ID" value="NZ_JAUSUL010000001.1"/>
</dbReference>
<dbReference type="AlphaFoldDB" id="A0AAE3VN61"/>
<name>A0AAE3VN61_9HYPH</name>
<dbReference type="PROSITE" id="PS50164">
    <property type="entry name" value="GIY_YIG"/>
    <property type="match status" value="1"/>
</dbReference>
<comment type="caution">
    <text evidence="3">The sequence shown here is derived from an EMBL/GenBank/DDBJ whole genome shotgun (WGS) entry which is preliminary data.</text>
</comment>
<protein>
    <submittedName>
        <fullName evidence="3">Endonuclease</fullName>
    </submittedName>
</protein>
<gene>
    <name evidence="3" type="ORF">J2S73_001559</name>
</gene>
<evidence type="ECO:0000259" key="2">
    <source>
        <dbReference type="PROSITE" id="PS50164"/>
    </source>
</evidence>
<dbReference type="SMART" id="SM00465">
    <property type="entry name" value="GIYc"/>
    <property type="match status" value="1"/>
</dbReference>
<keyword evidence="3" id="KW-0255">Endonuclease</keyword>
<dbReference type="PANTHER" id="PTHR34477">
    <property type="entry name" value="UPF0213 PROTEIN YHBQ"/>
    <property type="match status" value="1"/>
</dbReference>
<evidence type="ECO:0000313" key="4">
    <source>
        <dbReference type="Proteomes" id="UP001229244"/>
    </source>
</evidence>
<accession>A0AAE3VN61</accession>
<dbReference type="SUPFAM" id="SSF82771">
    <property type="entry name" value="GIY-YIG endonuclease"/>
    <property type="match status" value="1"/>
</dbReference>
<feature type="domain" description="GIY-YIG" evidence="2">
    <location>
        <begin position="1"/>
        <end position="78"/>
    </location>
</feature>
<dbReference type="InterPro" id="IPR050190">
    <property type="entry name" value="UPF0213_domain"/>
</dbReference>
<organism evidence="3 4">
    <name type="scientific">Amorphus orientalis</name>
    <dbReference type="NCBI Taxonomy" id="649198"/>
    <lineage>
        <taxon>Bacteria</taxon>
        <taxon>Pseudomonadati</taxon>
        <taxon>Pseudomonadota</taxon>
        <taxon>Alphaproteobacteria</taxon>
        <taxon>Hyphomicrobiales</taxon>
        <taxon>Amorphaceae</taxon>
        <taxon>Amorphus</taxon>
    </lineage>
</organism>
<dbReference type="EMBL" id="JAUSUL010000001">
    <property type="protein sequence ID" value="MDQ0315122.1"/>
    <property type="molecule type" value="Genomic_DNA"/>
</dbReference>
<dbReference type="InterPro" id="IPR035901">
    <property type="entry name" value="GIY-YIG_endonuc_sf"/>
</dbReference>
<dbReference type="PANTHER" id="PTHR34477:SF5">
    <property type="entry name" value="BSL5627 PROTEIN"/>
    <property type="match status" value="1"/>
</dbReference>
<sequence>MAFFVYIVASAPNGTLYTGMTDDLARRVHEHREKLRQGFASQYRVSALVWYEVHETREVAFQRERQIKKWRRRWKLELIETGNPTWRDLYATLQL</sequence>
<reference evidence="3" key="1">
    <citation type="submission" date="2023-07" db="EMBL/GenBank/DDBJ databases">
        <title>Genomic Encyclopedia of Type Strains, Phase IV (KMG-IV): sequencing the most valuable type-strain genomes for metagenomic binning, comparative biology and taxonomic classification.</title>
        <authorList>
            <person name="Goeker M."/>
        </authorList>
    </citation>
    <scope>NUCLEOTIDE SEQUENCE</scope>
    <source>
        <strain evidence="3">DSM 21202</strain>
    </source>
</reference>
<evidence type="ECO:0000313" key="3">
    <source>
        <dbReference type="EMBL" id="MDQ0315122.1"/>
    </source>
</evidence>
<evidence type="ECO:0000256" key="1">
    <source>
        <dbReference type="ARBA" id="ARBA00007435"/>
    </source>
</evidence>